<dbReference type="InterPro" id="IPR027417">
    <property type="entry name" value="P-loop_NTPase"/>
</dbReference>
<name>A0A100IKG4_ASPNG</name>
<proteinExistence type="predicted"/>
<protein>
    <recommendedName>
        <fullName evidence="3">SNF2 N-terminal domain-containing protein</fullName>
    </recommendedName>
</protein>
<dbReference type="InterPro" id="IPR038718">
    <property type="entry name" value="SNF2-like_sf"/>
</dbReference>
<keyword evidence="2" id="KW-0067">ATP-binding</keyword>
<keyword evidence="1" id="KW-0547">Nucleotide-binding</keyword>
<dbReference type="GO" id="GO:0005524">
    <property type="term" value="F:ATP binding"/>
    <property type="evidence" value="ECO:0007669"/>
    <property type="project" value="InterPro"/>
</dbReference>
<evidence type="ECO:0000256" key="1">
    <source>
        <dbReference type="ARBA" id="ARBA00022741"/>
    </source>
</evidence>
<evidence type="ECO:0000256" key="2">
    <source>
        <dbReference type="ARBA" id="ARBA00022840"/>
    </source>
</evidence>
<dbReference type="VEuPathDB" id="FungiDB:An11g07710"/>
<dbReference type="Pfam" id="PF00176">
    <property type="entry name" value="SNF2-rel_dom"/>
    <property type="match status" value="1"/>
</dbReference>
<evidence type="ECO:0000313" key="5">
    <source>
        <dbReference type="Proteomes" id="UP000068243"/>
    </source>
</evidence>
<reference evidence="5" key="1">
    <citation type="journal article" date="2016" name="Genome Announc.">
        <title>Draft genome sequence of Aspergillus niger strain An76.</title>
        <authorList>
            <person name="Gong W."/>
            <person name="Cheng Z."/>
            <person name="Zhang H."/>
            <person name="Liu L."/>
            <person name="Gao P."/>
            <person name="Wang L."/>
        </authorList>
    </citation>
    <scope>NUCLEOTIDE SEQUENCE [LARGE SCALE GENOMIC DNA]</scope>
    <source>
        <strain evidence="5">An76</strain>
    </source>
</reference>
<gene>
    <name evidence="4" type="ORF">ABL_05196</name>
</gene>
<sequence length="590" mass="67289">MQDITKPSRALLRSTYNDEEIPSNSAYDLAVNGYLAQRHLRIIDMSWMHARLPRISRRQYLLPLADTRRNQAPPPIASISVPNTSQTSGRRIRRVRRYDPYSRNNEIRRKELGDFFKPMFEKDSPVIFICWGRKERCQIVPVVITDPTDEVTAWQAISREFYAQRGVWAKYLPWFCVNKVEIVDISIAGQKLANDHRSTGIEYVGIYNSEDLVAKRKHLEQVIADYKPQDWPCPYDVSTGIVVCLDDCVTSYADYAECPERTKFRAELRTEQVQTRERAQEYQCDNEDEACANLGIKKENPRLGGMIRGTALTFWQPVCINRIMEILTLGQVLGAIIADVVGVGKTWEAVGFLLHVSTLSEPSERLSQLMQESVGGRDQLHHRLFQLLLYYEDGRRQGAEFIKDKLTRKQSIFTGGIESARTIIITSYQTLDKPMSISFLHHLSGLFAIAVFDEAHMLRNPLSGLSLACAWLNAGFRLLLTATPFYYGPAISGQAYLEDPEKFPLPDLDLLDLQWTLHRLGAMCAAAGWQPADQADYDYDENDFLSEKLVEICTPISQRTGTSQKQETKQAYFKNVIEDAANSWNLHCGH</sequence>
<dbReference type="Gene3D" id="3.40.50.10810">
    <property type="entry name" value="Tandem AAA-ATPase domain"/>
    <property type="match status" value="1"/>
</dbReference>
<comment type="caution">
    <text evidence="4">The sequence shown here is derived from an EMBL/GenBank/DDBJ whole genome shotgun (WGS) entry which is preliminary data.</text>
</comment>
<organism evidence="4 5">
    <name type="scientific">Aspergillus niger</name>
    <dbReference type="NCBI Taxonomy" id="5061"/>
    <lineage>
        <taxon>Eukaryota</taxon>
        <taxon>Fungi</taxon>
        <taxon>Dikarya</taxon>
        <taxon>Ascomycota</taxon>
        <taxon>Pezizomycotina</taxon>
        <taxon>Eurotiomycetes</taxon>
        <taxon>Eurotiomycetidae</taxon>
        <taxon>Eurotiales</taxon>
        <taxon>Aspergillaceae</taxon>
        <taxon>Aspergillus</taxon>
        <taxon>Aspergillus subgen. Circumdati</taxon>
    </lineage>
</organism>
<dbReference type="EMBL" id="BCMY01000007">
    <property type="protein sequence ID" value="GAQ42535.1"/>
    <property type="molecule type" value="Genomic_DNA"/>
</dbReference>
<feature type="domain" description="SNF2 N-terminal" evidence="3">
    <location>
        <begin position="414"/>
        <end position="485"/>
    </location>
</feature>
<dbReference type="Proteomes" id="UP000068243">
    <property type="component" value="Unassembled WGS sequence"/>
</dbReference>
<evidence type="ECO:0000313" key="4">
    <source>
        <dbReference type="EMBL" id="GAQ42535.1"/>
    </source>
</evidence>
<dbReference type="VEuPathDB" id="FungiDB:ASPNIDRAFT2_1160189"/>
<dbReference type="OrthoDB" id="5103744at2759"/>
<dbReference type="AlphaFoldDB" id="A0A100IKG4"/>
<evidence type="ECO:0000259" key="3">
    <source>
        <dbReference type="Pfam" id="PF00176"/>
    </source>
</evidence>
<accession>A0A100IKG4</accession>
<dbReference type="SUPFAM" id="SSF52540">
    <property type="entry name" value="P-loop containing nucleoside triphosphate hydrolases"/>
    <property type="match status" value="1"/>
</dbReference>
<dbReference type="VEuPathDB" id="FungiDB:M747DRAFT_245182"/>
<dbReference type="InterPro" id="IPR000330">
    <property type="entry name" value="SNF2_N"/>
</dbReference>